<evidence type="ECO:0000313" key="2">
    <source>
        <dbReference type="EMBL" id="SSD61526.1"/>
    </source>
</evidence>
<keyword evidence="3" id="KW-1185">Reference proteome</keyword>
<feature type="region of interest" description="Disordered" evidence="1">
    <location>
        <begin position="37"/>
        <end position="86"/>
    </location>
</feature>
<feature type="compositionally biased region" description="Basic and acidic residues" evidence="1">
    <location>
        <begin position="42"/>
        <end position="53"/>
    </location>
</feature>
<dbReference type="AlphaFoldDB" id="A0A376BA23"/>
<dbReference type="VEuPathDB" id="FungiDB:SCODWIG_03287"/>
<feature type="compositionally biased region" description="Polar residues" evidence="1">
    <location>
        <begin position="54"/>
        <end position="71"/>
    </location>
</feature>
<proteinExistence type="predicted"/>
<protein>
    <submittedName>
        <fullName evidence="2">Uncharacterized protein</fullName>
    </submittedName>
</protein>
<dbReference type="Proteomes" id="UP000262825">
    <property type="component" value="Unassembled WGS sequence"/>
</dbReference>
<accession>A0A376BA23</accession>
<sequence length="312" mass="36167">MFKRRKLLIATEYNDSDSSVSSDDDKDKEEHIVLIKKKPTIAKHEAERIEQHDSVNNPAETGRKANSSSKANIARTKPVDVDHESTKLPDNLQENLFKIFENNDLNPYGAYESELKKVFVEPLVSSSKSEDIEKIFDIWCTSKVSNAGNGNDFKDENGHQVRNYSKYHDIAEHVANFKPLTKTTIFYDIAQKNRYLFENTKGNDNNNNGANTITLKQKKEFVSRLLYYYKYVSLGDRKNIFIKLLQRYKSRFNLKTPLDSKTRDKQAIIEQLLKIEDAVLVIHGKNSELQNNIHYYVLSVKDKYDTILEFVK</sequence>
<reference evidence="3" key="1">
    <citation type="submission" date="2018-06" db="EMBL/GenBank/DDBJ databases">
        <authorList>
            <person name="Guldener U."/>
        </authorList>
    </citation>
    <scope>NUCLEOTIDE SEQUENCE [LARGE SCALE GENOMIC DNA]</scope>
    <source>
        <strain evidence="3">UTAD17</strain>
    </source>
</reference>
<evidence type="ECO:0000256" key="1">
    <source>
        <dbReference type="SAM" id="MobiDB-lite"/>
    </source>
</evidence>
<gene>
    <name evidence="2" type="ORF">SCODWIG_03287</name>
</gene>
<name>A0A376BA23_9ASCO</name>
<feature type="compositionally biased region" description="Basic and acidic residues" evidence="1">
    <location>
        <begin position="77"/>
        <end position="86"/>
    </location>
</feature>
<dbReference type="EMBL" id="UFAJ01000745">
    <property type="protein sequence ID" value="SSD61526.1"/>
    <property type="molecule type" value="Genomic_DNA"/>
</dbReference>
<organism evidence="2 3">
    <name type="scientific">Saccharomycodes ludwigii</name>
    <dbReference type="NCBI Taxonomy" id="36035"/>
    <lineage>
        <taxon>Eukaryota</taxon>
        <taxon>Fungi</taxon>
        <taxon>Dikarya</taxon>
        <taxon>Ascomycota</taxon>
        <taxon>Saccharomycotina</taxon>
        <taxon>Saccharomycetes</taxon>
        <taxon>Saccharomycodales</taxon>
        <taxon>Saccharomycodaceae</taxon>
        <taxon>Saccharomycodes</taxon>
    </lineage>
</organism>
<evidence type="ECO:0000313" key="3">
    <source>
        <dbReference type="Proteomes" id="UP000262825"/>
    </source>
</evidence>